<sequence>MAANIGNAKPICRGCTLVIEQGSIVQFGNGMWHLACFNCVKCHNNIEPDSNLLLLSDGSPLCSECSQHCNVCNLPISDEAVMTADQCYHAKCFKCTKCNNKIEGSLFARTSSGIYCMSCYAERREAQKKKGQGSNAPKPNTTKEKSLPSLPVEALFELGSEEKDRPNSAGLDAANFKANSTPAISHSHSLSSKSSSTRTNLGAILEQQTGNDINRKPSMVRKNTSEKIPPVDQTYSQAYVDGLRAEIKSLQRQLADSEFNHSKLKLHNDQVTERIKVFQEEFSNEISRRKAAETQLARVENENKANHITILDLTRRISEMDADIAQMHEQRKLENGFDSPVSDGRDTPVTHTIPEESELLVGSTLRASISSDTSLKGRFTSVRRSLDMRTNEEGFLTLPSGKRISMDDLSIPESISVPPSPPISSERDGKSGKRFWKMPFKTSPRPGETLKANISSPKFPPENLKAQISSPKGPSESFARAMDPKAPIPAMFASLDAPLGDSHTLLPHPYLRPVRCDTCKEKMWGLQTRELRCSACGFHCHVKCAPSAPYDCPGPGREYPRLADSLISGRSASPPVEAPGLFGVELSQQLVAEGDSLIPSIVEQCVNAVEARAMSMEGIYRKSGPQTVMKSLRQQLVEGPVDLDMAEFSDITAVTSVLKQYFRELPIPLFTYEYYDAWLQASVTPEAERVEAYAMVLAALPPAYRRTLIFFLDHLHRIFLEQKSNLMSSKNIGVVFGPTLLRCQDDLRDFDDMAKKNAAVDSLIQVWDQVKEKEQADSLKSNSQ</sequence>
<protein>
    <submittedName>
        <fullName evidence="1">Rho-type gtpase-activating protein</fullName>
    </submittedName>
</protein>
<evidence type="ECO:0000313" key="1">
    <source>
        <dbReference type="EMBL" id="KAJ9080416.1"/>
    </source>
</evidence>
<evidence type="ECO:0000313" key="2">
    <source>
        <dbReference type="Proteomes" id="UP001165960"/>
    </source>
</evidence>
<proteinExistence type="predicted"/>
<dbReference type="Proteomes" id="UP001165960">
    <property type="component" value="Unassembled WGS sequence"/>
</dbReference>
<reference evidence="1" key="1">
    <citation type="submission" date="2022-04" db="EMBL/GenBank/DDBJ databases">
        <title>Genome of the entomopathogenic fungus Entomophthora muscae.</title>
        <authorList>
            <person name="Elya C."/>
            <person name="Lovett B.R."/>
            <person name="Lee E."/>
            <person name="Macias A.M."/>
            <person name="Hajek A.E."/>
            <person name="De Bivort B.L."/>
            <person name="Kasson M.T."/>
            <person name="De Fine Licht H.H."/>
            <person name="Stajich J.E."/>
        </authorList>
    </citation>
    <scope>NUCLEOTIDE SEQUENCE</scope>
    <source>
        <strain evidence="1">Berkeley</strain>
    </source>
</reference>
<dbReference type="EMBL" id="QTSX02001561">
    <property type="protein sequence ID" value="KAJ9080416.1"/>
    <property type="molecule type" value="Genomic_DNA"/>
</dbReference>
<keyword evidence="2" id="KW-1185">Reference proteome</keyword>
<comment type="caution">
    <text evidence="1">The sequence shown here is derived from an EMBL/GenBank/DDBJ whole genome shotgun (WGS) entry which is preliminary data.</text>
</comment>
<organism evidence="1 2">
    <name type="scientific">Entomophthora muscae</name>
    <dbReference type="NCBI Taxonomy" id="34485"/>
    <lineage>
        <taxon>Eukaryota</taxon>
        <taxon>Fungi</taxon>
        <taxon>Fungi incertae sedis</taxon>
        <taxon>Zoopagomycota</taxon>
        <taxon>Entomophthoromycotina</taxon>
        <taxon>Entomophthoromycetes</taxon>
        <taxon>Entomophthorales</taxon>
        <taxon>Entomophthoraceae</taxon>
        <taxon>Entomophthora</taxon>
    </lineage>
</organism>
<name>A0ACC2U141_9FUNG</name>
<gene>
    <name evidence="1" type="primary">RGA2_4</name>
    <name evidence="1" type="ORF">DSO57_1025255</name>
</gene>
<accession>A0ACC2U141</accession>